<evidence type="ECO:0000256" key="8">
    <source>
        <dbReference type="ARBA" id="ARBA00023027"/>
    </source>
</evidence>
<dbReference type="FunFam" id="3.40.50.1970:FF:000007">
    <property type="entry name" value="Pentafunctional AROM polypeptide"/>
    <property type="match status" value="1"/>
</dbReference>
<name>A0A1M4ZIS0_9FLAO</name>
<feature type="domain" description="3-dehydroquinate synthase C-terminal" evidence="13">
    <location>
        <begin position="183"/>
        <end position="324"/>
    </location>
</feature>
<evidence type="ECO:0000256" key="4">
    <source>
        <dbReference type="ARBA" id="ARBA00003485"/>
    </source>
</evidence>
<dbReference type="GO" id="GO:0003856">
    <property type="term" value="F:3-dehydroquinate synthase activity"/>
    <property type="evidence" value="ECO:0007669"/>
    <property type="project" value="UniProtKB-UniRule"/>
</dbReference>
<evidence type="ECO:0000256" key="3">
    <source>
        <dbReference type="ARBA" id="ARBA00001947"/>
    </source>
</evidence>
<dbReference type="EC" id="4.2.3.4" evidence="11"/>
<organism evidence="14 15">
    <name type="scientific">Flavobacterium fontis</name>
    <dbReference type="NCBI Taxonomy" id="1124188"/>
    <lineage>
        <taxon>Bacteria</taxon>
        <taxon>Pseudomonadati</taxon>
        <taxon>Bacteroidota</taxon>
        <taxon>Flavobacteriia</taxon>
        <taxon>Flavobacteriales</taxon>
        <taxon>Flavobacteriaceae</taxon>
        <taxon>Flavobacterium</taxon>
    </lineage>
</organism>
<dbReference type="InterPro" id="IPR030960">
    <property type="entry name" value="DHQS/DOIS_N"/>
</dbReference>
<protein>
    <recommendedName>
        <fullName evidence="11">3-dehydroquinate synthase</fullName>
        <ecNumber evidence="11">4.2.3.4</ecNumber>
    </recommendedName>
</protein>
<keyword evidence="5" id="KW-0479">Metal-binding</keyword>
<dbReference type="Gene3D" id="3.40.50.1970">
    <property type="match status" value="1"/>
</dbReference>
<dbReference type="Proteomes" id="UP000184147">
    <property type="component" value="Unassembled WGS sequence"/>
</dbReference>
<dbReference type="InterPro" id="IPR056179">
    <property type="entry name" value="DHQS_C"/>
</dbReference>
<dbReference type="InterPro" id="IPR030963">
    <property type="entry name" value="DHQ_synth_fam"/>
</dbReference>
<dbReference type="Gene3D" id="1.20.1090.10">
    <property type="entry name" value="Dehydroquinate synthase-like - alpha domain"/>
    <property type="match status" value="1"/>
</dbReference>
<keyword evidence="8" id="KW-0520">NAD</keyword>
<comment type="function">
    <text evidence="4">Catalyzes the conversion of 3-deoxy-D-arabino-heptulosonate 7-phosphate (DAHP) to dehydroquinate (DHQ).</text>
</comment>
<feature type="domain" description="3-dehydroquinate synthase N-terminal" evidence="12">
    <location>
        <begin position="69"/>
        <end position="181"/>
    </location>
</feature>
<evidence type="ECO:0000256" key="6">
    <source>
        <dbReference type="ARBA" id="ARBA00022741"/>
    </source>
</evidence>
<dbReference type="GO" id="GO:0009423">
    <property type="term" value="P:chorismate biosynthetic process"/>
    <property type="evidence" value="ECO:0007669"/>
    <property type="project" value="UniProtKB-UniRule"/>
</dbReference>
<reference evidence="14 15" key="1">
    <citation type="submission" date="2016-11" db="EMBL/GenBank/DDBJ databases">
        <authorList>
            <person name="Jaros S."/>
            <person name="Januszkiewicz K."/>
            <person name="Wedrychowicz H."/>
        </authorList>
    </citation>
    <scope>NUCLEOTIDE SEQUENCE [LARGE SCALE GENOMIC DNA]</scope>
    <source>
        <strain evidence="14 15">DSM 25660</strain>
    </source>
</reference>
<dbReference type="NCBIfam" id="TIGR01357">
    <property type="entry name" value="aroB"/>
    <property type="match status" value="1"/>
</dbReference>
<dbReference type="AlphaFoldDB" id="A0A1M4ZIS0"/>
<dbReference type="Pfam" id="PF01761">
    <property type="entry name" value="DHQ_synthase"/>
    <property type="match status" value="1"/>
</dbReference>
<dbReference type="Pfam" id="PF24621">
    <property type="entry name" value="DHQS_C"/>
    <property type="match status" value="1"/>
</dbReference>
<evidence type="ECO:0000256" key="10">
    <source>
        <dbReference type="ARBA" id="ARBA00023285"/>
    </source>
</evidence>
<evidence type="ECO:0000256" key="7">
    <source>
        <dbReference type="ARBA" id="ARBA00022833"/>
    </source>
</evidence>
<comment type="cofactor">
    <cofactor evidence="2">
        <name>Co(2+)</name>
        <dbReference type="ChEBI" id="CHEBI:48828"/>
    </cofactor>
</comment>
<dbReference type="PIRSF" id="PIRSF001455">
    <property type="entry name" value="DHQ_synth"/>
    <property type="match status" value="1"/>
</dbReference>
<dbReference type="GO" id="GO:0009073">
    <property type="term" value="P:aromatic amino acid family biosynthetic process"/>
    <property type="evidence" value="ECO:0007669"/>
    <property type="project" value="InterPro"/>
</dbReference>
<comment type="cofactor">
    <cofactor evidence="1">
        <name>NAD(+)</name>
        <dbReference type="ChEBI" id="CHEBI:57540"/>
    </cofactor>
</comment>
<dbReference type="GO" id="GO:0005737">
    <property type="term" value="C:cytoplasm"/>
    <property type="evidence" value="ECO:0007669"/>
    <property type="project" value="InterPro"/>
</dbReference>
<evidence type="ECO:0000256" key="1">
    <source>
        <dbReference type="ARBA" id="ARBA00001911"/>
    </source>
</evidence>
<dbReference type="EMBL" id="FQVQ01000004">
    <property type="protein sequence ID" value="SHF17697.1"/>
    <property type="molecule type" value="Genomic_DNA"/>
</dbReference>
<evidence type="ECO:0000313" key="15">
    <source>
        <dbReference type="Proteomes" id="UP000184147"/>
    </source>
</evidence>
<evidence type="ECO:0000256" key="2">
    <source>
        <dbReference type="ARBA" id="ARBA00001941"/>
    </source>
</evidence>
<dbReference type="PANTHER" id="PTHR43622">
    <property type="entry name" value="3-DEHYDROQUINATE SYNTHASE"/>
    <property type="match status" value="1"/>
</dbReference>
<accession>A0A1M4ZIS0</accession>
<keyword evidence="6" id="KW-0547">Nucleotide-binding</keyword>
<keyword evidence="15" id="KW-1185">Reference proteome</keyword>
<evidence type="ECO:0000256" key="5">
    <source>
        <dbReference type="ARBA" id="ARBA00022723"/>
    </source>
</evidence>
<keyword evidence="9" id="KW-0456">Lyase</keyword>
<dbReference type="CDD" id="cd08195">
    <property type="entry name" value="DHQS"/>
    <property type="match status" value="1"/>
</dbReference>
<keyword evidence="7" id="KW-0862">Zinc</keyword>
<evidence type="ECO:0000313" key="14">
    <source>
        <dbReference type="EMBL" id="SHF17697.1"/>
    </source>
</evidence>
<dbReference type="STRING" id="1124188.SAMN05444377_104195"/>
<dbReference type="GO" id="GO:0000166">
    <property type="term" value="F:nucleotide binding"/>
    <property type="evidence" value="ECO:0007669"/>
    <property type="project" value="UniProtKB-KW"/>
</dbReference>
<sequence length="360" mass="39855">MDSKLTIMQAIMANGYPIEFNAAGYSALNQYIAQKKYSTVFVLTDAHSHEYCAPHFLSLLETTAPVEIIEIEPGESMKTIQTCVELWTLLTEMGADRKSLLINLGGGVITDLGGFVAATFKRGIDFIHIPTTLLGMVDASIGGKNGVDLGLLKNQVGVIHNPKLLLIDSTYLQTLPARQMRSGLAEMFKHGLIHDAHYWTQLSHLSDLDVNDLDALIHRSVAIKNEIVSQDPTENGIRKALNFGHTLGHAIESHFLNSDTPLLHGEAIALGMLMEAFISHQKGYLTAADLQAIKTGLQTIFPPFTITEEDQQYIREYLIHDKKNEYGQIQFALLEGIGKTRLHETVENELITAAFDFLNN</sequence>
<dbReference type="InterPro" id="IPR050071">
    <property type="entry name" value="Dehydroquinate_synthase"/>
</dbReference>
<dbReference type="GO" id="GO:0046872">
    <property type="term" value="F:metal ion binding"/>
    <property type="evidence" value="ECO:0007669"/>
    <property type="project" value="UniProtKB-KW"/>
</dbReference>
<dbReference type="SUPFAM" id="SSF56796">
    <property type="entry name" value="Dehydroquinate synthase-like"/>
    <property type="match status" value="1"/>
</dbReference>
<evidence type="ECO:0000259" key="13">
    <source>
        <dbReference type="Pfam" id="PF24621"/>
    </source>
</evidence>
<dbReference type="InterPro" id="IPR016037">
    <property type="entry name" value="DHQ_synth_AroB"/>
</dbReference>
<keyword evidence="10" id="KW-0170">Cobalt</keyword>
<proteinExistence type="predicted"/>
<gene>
    <name evidence="14" type="ORF">SAMN05444377_104195</name>
</gene>
<evidence type="ECO:0000256" key="11">
    <source>
        <dbReference type="NCBIfam" id="TIGR01357"/>
    </source>
</evidence>
<dbReference type="PANTHER" id="PTHR43622:SF1">
    <property type="entry name" value="3-DEHYDROQUINATE SYNTHASE"/>
    <property type="match status" value="1"/>
</dbReference>
<comment type="cofactor">
    <cofactor evidence="3">
        <name>Zn(2+)</name>
        <dbReference type="ChEBI" id="CHEBI:29105"/>
    </cofactor>
</comment>
<evidence type="ECO:0000256" key="9">
    <source>
        <dbReference type="ARBA" id="ARBA00023239"/>
    </source>
</evidence>
<evidence type="ECO:0000259" key="12">
    <source>
        <dbReference type="Pfam" id="PF01761"/>
    </source>
</evidence>